<accession>T1CD05</accession>
<gene>
    <name evidence="1" type="ORF">B1A_01071</name>
</gene>
<name>T1CD05_9ZZZZ</name>
<sequence>PEEELAPLMRWPIRKAFIYRDSRKEAFPAGRTPSLFAPYSLIIVAHEKGSVTLPEALSRDSRVHFSGPITDGVPSMEKREELRRRLGIAEGEKAAIVTLGGGGDSEAPPVLDRVAKELRARGVAVFAATGPLSRTIPASITAREWFPVWPLSPWLPAFDLAVGSG</sequence>
<reference evidence="1" key="1">
    <citation type="submission" date="2013-08" db="EMBL/GenBank/DDBJ databases">
        <authorList>
            <person name="Mendez C."/>
            <person name="Richter M."/>
            <person name="Ferrer M."/>
            <person name="Sanchez J."/>
        </authorList>
    </citation>
    <scope>NUCLEOTIDE SEQUENCE</scope>
</reference>
<organism evidence="1">
    <name type="scientific">mine drainage metagenome</name>
    <dbReference type="NCBI Taxonomy" id="410659"/>
    <lineage>
        <taxon>unclassified sequences</taxon>
        <taxon>metagenomes</taxon>
        <taxon>ecological metagenomes</taxon>
    </lineage>
</organism>
<proteinExistence type="predicted"/>
<protein>
    <submittedName>
        <fullName evidence="1">Uncharacterized protein</fullName>
    </submittedName>
</protein>
<reference evidence="1" key="2">
    <citation type="journal article" date="2014" name="ISME J.">
        <title>Microbial stratification in low pH oxic and suboxic macroscopic growths along an acid mine drainage.</title>
        <authorList>
            <person name="Mendez-Garcia C."/>
            <person name="Mesa V."/>
            <person name="Sprenger R.R."/>
            <person name="Richter M."/>
            <person name="Diez M.S."/>
            <person name="Solano J."/>
            <person name="Bargiela R."/>
            <person name="Golyshina O.V."/>
            <person name="Manteca A."/>
            <person name="Ramos J.L."/>
            <person name="Gallego J.R."/>
            <person name="Llorente I."/>
            <person name="Martins Dos Santos V.A."/>
            <person name="Jensen O.N."/>
            <person name="Pelaez A.I."/>
            <person name="Sanchez J."/>
            <person name="Ferrer M."/>
        </authorList>
    </citation>
    <scope>NUCLEOTIDE SEQUENCE</scope>
</reference>
<dbReference type="AlphaFoldDB" id="T1CD05"/>
<dbReference type="EMBL" id="AUZX01000811">
    <property type="protein sequence ID" value="EQD80262.1"/>
    <property type="molecule type" value="Genomic_DNA"/>
</dbReference>
<comment type="caution">
    <text evidence="1">The sequence shown here is derived from an EMBL/GenBank/DDBJ whole genome shotgun (WGS) entry which is preliminary data.</text>
</comment>
<evidence type="ECO:0000313" key="1">
    <source>
        <dbReference type="EMBL" id="EQD80262.1"/>
    </source>
</evidence>
<feature type="non-terminal residue" evidence="1">
    <location>
        <position position="1"/>
    </location>
</feature>
<feature type="non-terminal residue" evidence="1">
    <location>
        <position position="165"/>
    </location>
</feature>